<dbReference type="PANTHER" id="PTHR23502">
    <property type="entry name" value="MAJOR FACILITATOR SUPERFAMILY"/>
    <property type="match status" value="1"/>
</dbReference>
<organism evidence="10 11">
    <name type="scientific">Streptomonospora nanhaiensis</name>
    <dbReference type="NCBI Taxonomy" id="1323731"/>
    <lineage>
        <taxon>Bacteria</taxon>
        <taxon>Bacillati</taxon>
        <taxon>Actinomycetota</taxon>
        <taxon>Actinomycetes</taxon>
        <taxon>Streptosporangiales</taxon>
        <taxon>Nocardiopsidaceae</taxon>
        <taxon>Streptomonospora</taxon>
    </lineage>
</organism>
<comment type="similarity">
    <text evidence="2">Belongs to the major facilitator superfamily. Bcr/CmlA family.</text>
</comment>
<protein>
    <submittedName>
        <fullName evidence="10">DHA1 family bicyclomycin/chloramphenicol resistance-like MFS transporter</fullName>
    </submittedName>
</protein>
<dbReference type="InterPro" id="IPR004812">
    <property type="entry name" value="Efflux_drug-R_Bcr/CmlA"/>
</dbReference>
<feature type="transmembrane region" description="Helical" evidence="8">
    <location>
        <begin position="340"/>
        <end position="365"/>
    </location>
</feature>
<feature type="transmembrane region" description="Helical" evidence="8">
    <location>
        <begin position="139"/>
        <end position="159"/>
    </location>
</feature>
<name>A0A853BKR7_9ACTN</name>
<feature type="transmembrane region" description="Helical" evidence="8">
    <location>
        <begin position="165"/>
        <end position="185"/>
    </location>
</feature>
<feature type="transmembrane region" description="Helical" evidence="8">
    <location>
        <begin position="253"/>
        <end position="274"/>
    </location>
</feature>
<keyword evidence="6 8" id="KW-1133">Transmembrane helix</keyword>
<evidence type="ECO:0000256" key="7">
    <source>
        <dbReference type="ARBA" id="ARBA00023136"/>
    </source>
</evidence>
<evidence type="ECO:0000256" key="2">
    <source>
        <dbReference type="ARBA" id="ARBA00006236"/>
    </source>
</evidence>
<dbReference type="FunFam" id="1.20.1720.10:FF:000005">
    <property type="entry name" value="Bcr/CflA family efflux transporter"/>
    <property type="match status" value="1"/>
</dbReference>
<feature type="transmembrane region" description="Helical" evidence="8">
    <location>
        <begin position="45"/>
        <end position="66"/>
    </location>
</feature>
<keyword evidence="11" id="KW-1185">Reference proteome</keyword>
<feature type="transmembrane region" description="Helical" evidence="8">
    <location>
        <begin position="215"/>
        <end position="233"/>
    </location>
</feature>
<gene>
    <name evidence="10" type="ORF">HNR12_001581</name>
</gene>
<feature type="domain" description="Major facilitator superfamily (MFS) profile" evidence="9">
    <location>
        <begin position="11"/>
        <end position="397"/>
    </location>
</feature>
<dbReference type="EMBL" id="JACCFO010000001">
    <property type="protein sequence ID" value="NYI95304.1"/>
    <property type="molecule type" value="Genomic_DNA"/>
</dbReference>
<proteinExistence type="inferred from homology"/>
<dbReference type="GO" id="GO:0042910">
    <property type="term" value="F:xenobiotic transmembrane transporter activity"/>
    <property type="evidence" value="ECO:0007669"/>
    <property type="project" value="InterPro"/>
</dbReference>
<dbReference type="AlphaFoldDB" id="A0A853BKR7"/>
<evidence type="ECO:0000256" key="1">
    <source>
        <dbReference type="ARBA" id="ARBA00004651"/>
    </source>
</evidence>
<dbReference type="SUPFAM" id="SSF103473">
    <property type="entry name" value="MFS general substrate transporter"/>
    <property type="match status" value="1"/>
</dbReference>
<evidence type="ECO:0000256" key="4">
    <source>
        <dbReference type="ARBA" id="ARBA00022475"/>
    </source>
</evidence>
<dbReference type="Proteomes" id="UP000575985">
    <property type="component" value="Unassembled WGS sequence"/>
</dbReference>
<dbReference type="Gene3D" id="1.20.1720.10">
    <property type="entry name" value="Multidrug resistance protein D"/>
    <property type="match status" value="1"/>
</dbReference>
<evidence type="ECO:0000256" key="6">
    <source>
        <dbReference type="ARBA" id="ARBA00022989"/>
    </source>
</evidence>
<feature type="transmembrane region" description="Helical" evidence="8">
    <location>
        <begin position="307"/>
        <end position="328"/>
    </location>
</feature>
<dbReference type="PANTHER" id="PTHR23502:SF132">
    <property type="entry name" value="POLYAMINE TRANSPORTER 2-RELATED"/>
    <property type="match status" value="1"/>
</dbReference>
<dbReference type="InterPro" id="IPR036259">
    <property type="entry name" value="MFS_trans_sf"/>
</dbReference>
<feature type="transmembrane region" description="Helical" evidence="8">
    <location>
        <begin position="12"/>
        <end position="33"/>
    </location>
</feature>
<dbReference type="Pfam" id="PF07690">
    <property type="entry name" value="MFS_1"/>
    <property type="match status" value="1"/>
</dbReference>
<evidence type="ECO:0000256" key="8">
    <source>
        <dbReference type="SAM" id="Phobius"/>
    </source>
</evidence>
<evidence type="ECO:0000259" key="9">
    <source>
        <dbReference type="PROSITE" id="PS50850"/>
    </source>
</evidence>
<evidence type="ECO:0000313" key="11">
    <source>
        <dbReference type="Proteomes" id="UP000575985"/>
    </source>
</evidence>
<feature type="transmembrane region" description="Helical" evidence="8">
    <location>
        <begin position="78"/>
        <end position="100"/>
    </location>
</feature>
<dbReference type="GO" id="GO:0005886">
    <property type="term" value="C:plasma membrane"/>
    <property type="evidence" value="ECO:0007669"/>
    <property type="project" value="UniProtKB-SubCell"/>
</dbReference>
<evidence type="ECO:0000313" key="10">
    <source>
        <dbReference type="EMBL" id="NYI95304.1"/>
    </source>
</evidence>
<feature type="transmembrane region" description="Helical" evidence="8">
    <location>
        <begin position="371"/>
        <end position="392"/>
    </location>
</feature>
<keyword evidence="7 8" id="KW-0472">Membrane</keyword>
<evidence type="ECO:0000256" key="3">
    <source>
        <dbReference type="ARBA" id="ARBA00022448"/>
    </source>
</evidence>
<reference evidence="10 11" key="1">
    <citation type="submission" date="2020-07" db="EMBL/GenBank/DDBJ databases">
        <title>Sequencing the genomes of 1000 actinobacteria strains.</title>
        <authorList>
            <person name="Klenk H.-P."/>
        </authorList>
    </citation>
    <scope>NUCLEOTIDE SEQUENCE [LARGE SCALE GENOMIC DNA]</scope>
    <source>
        <strain evidence="10 11">DSM 45927</strain>
    </source>
</reference>
<dbReference type="GO" id="GO:1990961">
    <property type="term" value="P:xenobiotic detoxification by transmembrane export across the plasma membrane"/>
    <property type="evidence" value="ECO:0007669"/>
    <property type="project" value="InterPro"/>
</dbReference>
<comment type="subcellular location">
    <subcellularLocation>
        <location evidence="1">Cell membrane</location>
        <topology evidence="1">Multi-pass membrane protein</topology>
    </subcellularLocation>
</comment>
<sequence>MEPSGWQKLRVILVLGALVALGPLTIDLYLPALPAIGEDLGASSSAVQLTLTGTLLGLGLGQLVVGPLSDSVGRRLPLIAGTVLHIASSLLIMLAPNVAVLGALRVVQGAGAAAAMVVAMAVVRDLFSGRSAATVLSRLMLVMGAAPILAPSLGSAVLLAGSWRAVFAALAVLGVLLLAVAVLALRETLPPERRRAGEIRPVLRTYGALLTDREFLVMALVAALGMSALFAYVSGSAFVLQEQYGLNQQEFGIAFGVGAVAIIGASQFNVVLLNRFTARQIVLYALVAATAFGAVLTAFAYSGVGGMAGFIVPLWFVLAAVGFVLPNAPALALSRHGEAAGTAAALLGAAQFGLGAFIAPVVGVLGNDGPAMAVAMTGGSAVALAALGATLLGERRRRRAAEAAA</sequence>
<dbReference type="InterPro" id="IPR020846">
    <property type="entry name" value="MFS_dom"/>
</dbReference>
<keyword evidence="5 8" id="KW-0812">Transmembrane</keyword>
<dbReference type="InterPro" id="IPR005829">
    <property type="entry name" value="Sugar_transporter_CS"/>
</dbReference>
<feature type="transmembrane region" description="Helical" evidence="8">
    <location>
        <begin position="281"/>
        <end position="301"/>
    </location>
</feature>
<keyword evidence="3" id="KW-0813">Transport</keyword>
<feature type="transmembrane region" description="Helical" evidence="8">
    <location>
        <begin position="106"/>
        <end position="127"/>
    </location>
</feature>
<dbReference type="PROSITE" id="PS50850">
    <property type="entry name" value="MFS"/>
    <property type="match status" value="1"/>
</dbReference>
<dbReference type="NCBIfam" id="TIGR00710">
    <property type="entry name" value="efflux_Bcr_CflA"/>
    <property type="match status" value="1"/>
</dbReference>
<comment type="caution">
    <text evidence="10">The sequence shown here is derived from an EMBL/GenBank/DDBJ whole genome shotgun (WGS) entry which is preliminary data.</text>
</comment>
<dbReference type="PROSITE" id="PS00216">
    <property type="entry name" value="SUGAR_TRANSPORT_1"/>
    <property type="match status" value="1"/>
</dbReference>
<accession>A0A853BKR7</accession>
<keyword evidence="4" id="KW-1003">Cell membrane</keyword>
<evidence type="ECO:0000256" key="5">
    <source>
        <dbReference type="ARBA" id="ARBA00022692"/>
    </source>
</evidence>
<dbReference type="InterPro" id="IPR011701">
    <property type="entry name" value="MFS"/>
</dbReference>
<dbReference type="RefSeq" id="WP_218901890.1">
    <property type="nucleotide sequence ID" value="NZ_JACCFO010000001.1"/>
</dbReference>